<reference evidence="6" key="1">
    <citation type="submission" date="2021-03" db="EMBL/GenBank/DDBJ databases">
        <title>Chromosome level genome of the anhydrobiotic midge Polypedilum vanderplanki.</title>
        <authorList>
            <person name="Yoshida Y."/>
            <person name="Kikawada T."/>
            <person name="Gusev O."/>
        </authorList>
    </citation>
    <scope>NUCLEOTIDE SEQUENCE</scope>
    <source>
        <strain evidence="6">NIAS01</strain>
        <tissue evidence="6">Whole body or cell culture</tissue>
    </source>
</reference>
<accession>A0A9J6BR96</accession>
<dbReference type="GO" id="GO:0016020">
    <property type="term" value="C:membrane"/>
    <property type="evidence" value="ECO:0007669"/>
    <property type="project" value="UniProtKB-SubCell"/>
</dbReference>
<dbReference type="EMBL" id="JADBJN010000003">
    <property type="protein sequence ID" value="KAG5672393.1"/>
    <property type="molecule type" value="Genomic_DNA"/>
</dbReference>
<dbReference type="OrthoDB" id="7961613at2759"/>
<protein>
    <submittedName>
        <fullName evidence="6">Uncharacterized protein</fullName>
    </submittedName>
</protein>
<dbReference type="AlphaFoldDB" id="A0A9J6BR96"/>
<comment type="subcellular location">
    <subcellularLocation>
        <location evidence="1">Membrane</location>
        <topology evidence="1">Single-pass membrane protein</topology>
    </subcellularLocation>
</comment>
<keyword evidence="4 5" id="KW-0472">Membrane</keyword>
<evidence type="ECO:0000313" key="6">
    <source>
        <dbReference type="EMBL" id="KAG5672393.1"/>
    </source>
</evidence>
<dbReference type="Pfam" id="PF14880">
    <property type="entry name" value="COX14"/>
    <property type="match status" value="1"/>
</dbReference>
<evidence type="ECO:0000256" key="3">
    <source>
        <dbReference type="ARBA" id="ARBA00022989"/>
    </source>
</evidence>
<name>A0A9J6BR96_POLVA</name>
<dbReference type="InterPro" id="IPR029208">
    <property type="entry name" value="COX14"/>
</dbReference>
<proteinExistence type="predicted"/>
<keyword evidence="7" id="KW-1185">Reference proteome</keyword>
<sequence length="77" mass="8814">MGIRKAPKYKFLDLAHRGVVVTCIGLTLYGSYMLGHRVYRYFTVIKPNRQLEEKRILEELNAMDSSALVDNAPKLSN</sequence>
<gene>
    <name evidence="6" type="ORF">PVAND_002524</name>
</gene>
<evidence type="ECO:0000313" key="7">
    <source>
        <dbReference type="Proteomes" id="UP001107558"/>
    </source>
</evidence>
<dbReference type="Proteomes" id="UP001107558">
    <property type="component" value="Chromosome 3"/>
</dbReference>
<evidence type="ECO:0000256" key="5">
    <source>
        <dbReference type="SAM" id="Phobius"/>
    </source>
</evidence>
<organism evidence="6 7">
    <name type="scientific">Polypedilum vanderplanki</name>
    <name type="common">Sleeping chironomid midge</name>
    <dbReference type="NCBI Taxonomy" id="319348"/>
    <lineage>
        <taxon>Eukaryota</taxon>
        <taxon>Metazoa</taxon>
        <taxon>Ecdysozoa</taxon>
        <taxon>Arthropoda</taxon>
        <taxon>Hexapoda</taxon>
        <taxon>Insecta</taxon>
        <taxon>Pterygota</taxon>
        <taxon>Neoptera</taxon>
        <taxon>Endopterygota</taxon>
        <taxon>Diptera</taxon>
        <taxon>Nematocera</taxon>
        <taxon>Chironomoidea</taxon>
        <taxon>Chironomidae</taxon>
        <taxon>Chironominae</taxon>
        <taxon>Polypedilum</taxon>
        <taxon>Polypedilum</taxon>
    </lineage>
</organism>
<evidence type="ECO:0000256" key="4">
    <source>
        <dbReference type="ARBA" id="ARBA00023136"/>
    </source>
</evidence>
<comment type="caution">
    <text evidence="6">The sequence shown here is derived from an EMBL/GenBank/DDBJ whole genome shotgun (WGS) entry which is preliminary data.</text>
</comment>
<keyword evidence="3 5" id="KW-1133">Transmembrane helix</keyword>
<evidence type="ECO:0000256" key="2">
    <source>
        <dbReference type="ARBA" id="ARBA00022692"/>
    </source>
</evidence>
<keyword evidence="2 5" id="KW-0812">Transmembrane</keyword>
<evidence type="ECO:0000256" key="1">
    <source>
        <dbReference type="ARBA" id="ARBA00004167"/>
    </source>
</evidence>
<feature type="transmembrane region" description="Helical" evidence="5">
    <location>
        <begin position="14"/>
        <end position="34"/>
    </location>
</feature>